<gene>
    <name evidence="2" type="primary">26</name>
    <name evidence="2" type="ORF">SEA_MOLLYMUR_26</name>
</gene>
<evidence type="ECO:0000256" key="1">
    <source>
        <dbReference type="SAM" id="MobiDB-lite"/>
    </source>
</evidence>
<dbReference type="EMBL" id="MK977705">
    <property type="protein sequence ID" value="QDF15387.1"/>
    <property type="molecule type" value="Genomic_DNA"/>
</dbReference>
<accession>A0A4Y6EAE5</accession>
<dbReference type="KEGG" id="vg:77943108"/>
<reference evidence="2 3" key="1">
    <citation type="submission" date="2019-05" db="EMBL/GenBank/DDBJ databases">
        <authorList>
            <person name="Murphy M.E."/>
            <person name="Alvaro L.E."/>
            <person name="Baker K.N."/>
            <person name="Baxter I.S."/>
            <person name="Brown M.R."/>
            <person name="Driscoll K.D."/>
            <person name="Elrubaie J.M."/>
            <person name="Feith S.L."/>
            <person name="Indihar D.F."/>
            <person name="Knoch V.T."/>
            <person name="Koirtyohann K.M."/>
            <person name="Kratz M.A."/>
            <person name="Lear A.H."/>
            <person name="Lindblom K.E."/>
            <person name="Marcus E.R."/>
            <person name="Sensor R."/>
            <person name="Sherman S.J."/>
            <person name="Swift V.R."/>
            <person name="White K.E."/>
            <person name="Wills S.J."/>
            <person name="Gatt S.M."/>
            <person name="Lohbauer S.A."/>
            <person name="Power T.R."/>
            <person name="Rosales K.A."/>
            <person name="Sisson B.M."/>
            <person name="Isern S."/>
            <person name="Michael S.F."/>
            <person name="Monti D.L."/>
            <person name="Garlena R.A."/>
            <person name="Russell D.A."/>
            <person name="Pope W.H."/>
            <person name="Jacobs-Sera D."/>
            <person name="Hatfull G.F."/>
        </authorList>
    </citation>
    <scope>NUCLEOTIDE SEQUENCE [LARGE SCALE GENOMIC DNA]</scope>
</reference>
<name>A0A4Y6EAE5_9CAUD</name>
<evidence type="ECO:0000313" key="3">
    <source>
        <dbReference type="Proteomes" id="UP000319811"/>
    </source>
</evidence>
<proteinExistence type="predicted"/>
<sequence length="90" mass="9730">MPAFTPVELVHVRSGEEITAYSAIALNDLAVKGFKRKNKSRAETTATVSQADPSTSDEQSDATTEDGAESVPAQPNTPRRNRRRAETPDS</sequence>
<dbReference type="RefSeq" id="YP_010666998.1">
    <property type="nucleotide sequence ID" value="NC_070948.1"/>
</dbReference>
<protein>
    <submittedName>
        <fullName evidence="2">Uncharacterized protein</fullName>
    </submittedName>
</protein>
<feature type="region of interest" description="Disordered" evidence="1">
    <location>
        <begin position="40"/>
        <end position="90"/>
    </location>
</feature>
<feature type="compositionally biased region" description="Polar residues" evidence="1">
    <location>
        <begin position="43"/>
        <end position="57"/>
    </location>
</feature>
<organism evidence="2 3">
    <name type="scientific">Gordonia phage Mollymur</name>
    <dbReference type="NCBI Taxonomy" id="2590895"/>
    <lineage>
        <taxon>Viruses</taxon>
        <taxon>Duplodnaviria</taxon>
        <taxon>Heunggongvirae</taxon>
        <taxon>Uroviricota</taxon>
        <taxon>Caudoviricetes</taxon>
        <taxon>Mollymurvirus</taxon>
        <taxon>Mollymurvirus mollymur</taxon>
    </lineage>
</organism>
<dbReference type="GeneID" id="77943108"/>
<keyword evidence="3" id="KW-1185">Reference proteome</keyword>
<dbReference type="Proteomes" id="UP000319811">
    <property type="component" value="Segment"/>
</dbReference>
<feature type="compositionally biased region" description="Acidic residues" evidence="1">
    <location>
        <begin position="58"/>
        <end position="68"/>
    </location>
</feature>
<evidence type="ECO:0000313" key="2">
    <source>
        <dbReference type="EMBL" id="QDF15387.1"/>
    </source>
</evidence>